<dbReference type="Gene3D" id="3.40.50.300">
    <property type="entry name" value="P-loop containing nucleotide triphosphate hydrolases"/>
    <property type="match status" value="1"/>
</dbReference>
<keyword evidence="4" id="KW-0418">Kinase</keyword>
<keyword evidence="4" id="KW-0808">Transferase</keyword>
<protein>
    <submittedName>
        <fullName evidence="4">L-seryl-tRNA(Sec) kinase isoform X1</fullName>
    </submittedName>
</protein>
<dbReference type="InterPro" id="IPR052648">
    <property type="entry name" value="Ser-tRNA(Sec)_kinase"/>
</dbReference>
<dbReference type="InterPro" id="IPR013641">
    <property type="entry name" value="KTI12/PSTK"/>
</dbReference>
<dbReference type="GeneID" id="101855972"/>
<dbReference type="PANTHER" id="PTHR20873:SF0">
    <property type="entry name" value="L-SERYL-TRNA(SEC) KINASE"/>
    <property type="match status" value="1"/>
</dbReference>
<accession>A0ABM0K1L1</accession>
<dbReference type="RefSeq" id="XP_005106614.2">
    <property type="nucleotide sequence ID" value="XM_005106557.3"/>
</dbReference>
<keyword evidence="2" id="KW-0067">ATP-binding</keyword>
<keyword evidence="1" id="KW-0547">Nucleotide-binding</keyword>
<dbReference type="Pfam" id="PF08433">
    <property type="entry name" value="KTI12"/>
    <property type="match status" value="1"/>
</dbReference>
<evidence type="ECO:0000313" key="3">
    <source>
        <dbReference type="Proteomes" id="UP000694888"/>
    </source>
</evidence>
<gene>
    <name evidence="4" type="primary">LOC101855972</name>
</gene>
<sequence>MATPIVKVNKKLHTEQQNLGRKTNLCICVFCGIPGSGKSSLARVLCQNDSSRVHFHVEYDKVIPPFELDSRRNVKERRFFEIESECPQHNGDTDFSLWKMQRSQVTLLIEEFLNHVINLEDRPFSKPKEISEKMWTAFMEMVPAELDSLLRSGHELVLLIDDNMYLHSMRHEYFKMARKFSAGFCEIFMESDVSEALRRNKTRSVEHVPEETIIKMAAKLEPPDRHKFSWEDHILVAHACSQFEIEPVVQLIEKSIADPVQRLSESDEEEKATSRYECSVSTLHQIDLILRKCVTDLMVTSRNRQLPANELKELGKKASKVKEKIIQEFKRNNQEFLAAISEFNIQDAAKDSQSNLSKFMYELFHSELS</sequence>
<dbReference type="PANTHER" id="PTHR20873">
    <property type="entry name" value="L-SERYL-TRNA(SEC) KINASE"/>
    <property type="match status" value="1"/>
</dbReference>
<dbReference type="GO" id="GO:0016301">
    <property type="term" value="F:kinase activity"/>
    <property type="evidence" value="ECO:0007669"/>
    <property type="project" value="UniProtKB-KW"/>
</dbReference>
<evidence type="ECO:0000256" key="2">
    <source>
        <dbReference type="ARBA" id="ARBA00022840"/>
    </source>
</evidence>
<dbReference type="SUPFAM" id="SSF52540">
    <property type="entry name" value="P-loop containing nucleoside triphosphate hydrolases"/>
    <property type="match status" value="1"/>
</dbReference>
<keyword evidence="3" id="KW-1185">Reference proteome</keyword>
<evidence type="ECO:0000313" key="4">
    <source>
        <dbReference type="RefSeq" id="XP_005106614.2"/>
    </source>
</evidence>
<name>A0ABM0K1L1_APLCA</name>
<dbReference type="Proteomes" id="UP000694888">
    <property type="component" value="Unplaced"/>
</dbReference>
<proteinExistence type="predicted"/>
<evidence type="ECO:0000256" key="1">
    <source>
        <dbReference type="ARBA" id="ARBA00022741"/>
    </source>
</evidence>
<reference evidence="4" key="1">
    <citation type="submission" date="2025-08" db="UniProtKB">
        <authorList>
            <consortium name="RefSeq"/>
        </authorList>
    </citation>
    <scope>IDENTIFICATION</scope>
</reference>
<organism evidence="3 4">
    <name type="scientific">Aplysia californica</name>
    <name type="common">California sea hare</name>
    <dbReference type="NCBI Taxonomy" id="6500"/>
    <lineage>
        <taxon>Eukaryota</taxon>
        <taxon>Metazoa</taxon>
        <taxon>Spiralia</taxon>
        <taxon>Lophotrochozoa</taxon>
        <taxon>Mollusca</taxon>
        <taxon>Gastropoda</taxon>
        <taxon>Heterobranchia</taxon>
        <taxon>Euthyneura</taxon>
        <taxon>Tectipleura</taxon>
        <taxon>Aplysiida</taxon>
        <taxon>Aplysioidea</taxon>
        <taxon>Aplysiidae</taxon>
        <taxon>Aplysia</taxon>
    </lineage>
</organism>
<dbReference type="InterPro" id="IPR027417">
    <property type="entry name" value="P-loop_NTPase"/>
</dbReference>